<dbReference type="OrthoDB" id="6060890at2759"/>
<dbReference type="Proteomes" id="UP000008792">
    <property type="component" value="Unassembled WGS sequence"/>
</dbReference>
<organism evidence="2 3">
    <name type="scientific">Drosophila virilis</name>
    <name type="common">Fruit fly</name>
    <dbReference type="NCBI Taxonomy" id="7244"/>
    <lineage>
        <taxon>Eukaryota</taxon>
        <taxon>Metazoa</taxon>
        <taxon>Ecdysozoa</taxon>
        <taxon>Arthropoda</taxon>
        <taxon>Hexapoda</taxon>
        <taxon>Insecta</taxon>
        <taxon>Pterygota</taxon>
        <taxon>Neoptera</taxon>
        <taxon>Endopterygota</taxon>
        <taxon>Diptera</taxon>
        <taxon>Brachycera</taxon>
        <taxon>Muscomorpha</taxon>
        <taxon>Ephydroidea</taxon>
        <taxon>Drosophilidae</taxon>
        <taxon>Drosophila</taxon>
    </lineage>
</organism>
<evidence type="ECO:0000313" key="2">
    <source>
        <dbReference type="EMBL" id="KRF79488.1"/>
    </source>
</evidence>
<dbReference type="PANTHER" id="PTHR22198">
    <property type="entry name" value="FERM DOMAIN-CONTAINING PROTEIN"/>
    <property type="match status" value="1"/>
</dbReference>
<keyword evidence="3" id="KW-1185">Reference proteome</keyword>
<proteinExistence type="predicted"/>
<sequence>MASERLAGGGGGRHARVSPTPGRGSKIAYTPCPRSEPPQDLDLDLPVTARNCLAIPMSALQTANGPNSKGNFGGGGGNAGTTRAEPISLATLDRDCFIIPVHSVDRFLPAGIPLPALSADGKASSPLSVLEVSDPKLCILVHLMSPLEAIDPVMESPLSHPLLKQRAIASELLTEVQQANTAVGGMILANMEKSSEFPFISYYLINTMQTDPSNFYSNLRVSSLSKFEPKALKFSRVTTASASKRIGYIGRARGCFIDTYHALRASVA</sequence>
<dbReference type="AlphaFoldDB" id="A0A0Q9WGA3"/>
<evidence type="ECO:0000313" key="3">
    <source>
        <dbReference type="Proteomes" id="UP000008792"/>
    </source>
</evidence>
<name>A0A0Q9WGA3_DROVI</name>
<evidence type="ECO:0000256" key="1">
    <source>
        <dbReference type="SAM" id="MobiDB-lite"/>
    </source>
</evidence>
<reference evidence="2 3" key="1">
    <citation type="journal article" date="2007" name="Nature">
        <title>Evolution of genes and genomes on the Drosophila phylogeny.</title>
        <authorList>
            <consortium name="Drosophila 12 Genomes Consortium"/>
            <person name="Clark A.G."/>
            <person name="Eisen M.B."/>
            <person name="Smith D.R."/>
            <person name="Bergman C.M."/>
            <person name="Oliver B."/>
            <person name="Markow T.A."/>
            <person name="Kaufman T.C."/>
            <person name="Kellis M."/>
            <person name="Gelbart W."/>
            <person name="Iyer V.N."/>
            <person name="Pollard D.A."/>
            <person name="Sackton T.B."/>
            <person name="Larracuente A.M."/>
            <person name="Singh N.D."/>
            <person name="Abad J.P."/>
            <person name="Abt D.N."/>
            <person name="Adryan B."/>
            <person name="Aguade M."/>
            <person name="Akashi H."/>
            <person name="Anderson W.W."/>
            <person name="Aquadro C.F."/>
            <person name="Ardell D.H."/>
            <person name="Arguello R."/>
            <person name="Artieri C.G."/>
            <person name="Barbash D.A."/>
            <person name="Barker D."/>
            <person name="Barsanti P."/>
            <person name="Batterham P."/>
            <person name="Batzoglou S."/>
            <person name="Begun D."/>
            <person name="Bhutkar A."/>
            <person name="Blanco E."/>
            <person name="Bosak S.A."/>
            <person name="Bradley R.K."/>
            <person name="Brand A.D."/>
            <person name="Brent M.R."/>
            <person name="Brooks A.N."/>
            <person name="Brown R.H."/>
            <person name="Butlin R.K."/>
            <person name="Caggese C."/>
            <person name="Calvi B.R."/>
            <person name="Bernardo de Carvalho A."/>
            <person name="Caspi A."/>
            <person name="Castrezana S."/>
            <person name="Celniker S.E."/>
            <person name="Chang J.L."/>
            <person name="Chapple C."/>
            <person name="Chatterji S."/>
            <person name="Chinwalla A."/>
            <person name="Civetta A."/>
            <person name="Clifton S.W."/>
            <person name="Comeron J.M."/>
            <person name="Costello J.C."/>
            <person name="Coyne J.A."/>
            <person name="Daub J."/>
            <person name="David R.G."/>
            <person name="Delcher A.L."/>
            <person name="Delehaunty K."/>
            <person name="Do C.B."/>
            <person name="Ebling H."/>
            <person name="Edwards K."/>
            <person name="Eickbush T."/>
            <person name="Evans J.D."/>
            <person name="Filipski A."/>
            <person name="Findeiss S."/>
            <person name="Freyhult E."/>
            <person name="Fulton L."/>
            <person name="Fulton R."/>
            <person name="Garcia A.C."/>
            <person name="Gardiner A."/>
            <person name="Garfield D.A."/>
            <person name="Garvin B.E."/>
            <person name="Gibson G."/>
            <person name="Gilbert D."/>
            <person name="Gnerre S."/>
            <person name="Godfrey J."/>
            <person name="Good R."/>
            <person name="Gotea V."/>
            <person name="Gravely B."/>
            <person name="Greenberg A.J."/>
            <person name="Griffiths-Jones S."/>
            <person name="Gross S."/>
            <person name="Guigo R."/>
            <person name="Gustafson E.A."/>
            <person name="Haerty W."/>
            <person name="Hahn M.W."/>
            <person name="Halligan D.L."/>
            <person name="Halpern A.L."/>
            <person name="Halter G.M."/>
            <person name="Han M.V."/>
            <person name="Heger A."/>
            <person name="Hillier L."/>
            <person name="Hinrichs A.S."/>
            <person name="Holmes I."/>
            <person name="Hoskins R.A."/>
            <person name="Hubisz M.J."/>
            <person name="Hultmark D."/>
            <person name="Huntley M.A."/>
            <person name="Jaffe D.B."/>
            <person name="Jagadeeshan S."/>
            <person name="Jeck W.R."/>
            <person name="Johnson J."/>
            <person name="Jones C.D."/>
            <person name="Jordan W.C."/>
            <person name="Karpen G.H."/>
            <person name="Kataoka E."/>
            <person name="Keightley P.D."/>
            <person name="Kheradpour P."/>
            <person name="Kirkness E.F."/>
            <person name="Koerich L.B."/>
            <person name="Kristiansen K."/>
            <person name="Kudrna D."/>
            <person name="Kulathinal R.J."/>
            <person name="Kumar S."/>
            <person name="Kwok R."/>
            <person name="Lander E."/>
            <person name="Langley C.H."/>
            <person name="Lapoint R."/>
            <person name="Lazzaro B.P."/>
            <person name="Lee S.J."/>
            <person name="Levesque L."/>
            <person name="Li R."/>
            <person name="Lin C.F."/>
            <person name="Lin M.F."/>
            <person name="Lindblad-Toh K."/>
            <person name="Llopart A."/>
            <person name="Long M."/>
            <person name="Low L."/>
            <person name="Lozovsky E."/>
            <person name="Lu J."/>
            <person name="Luo M."/>
            <person name="Machado C.A."/>
            <person name="Makalowski W."/>
            <person name="Marzo M."/>
            <person name="Matsuda M."/>
            <person name="Matzkin L."/>
            <person name="McAllister B."/>
            <person name="McBride C.S."/>
            <person name="McKernan B."/>
            <person name="McKernan K."/>
            <person name="Mendez-Lago M."/>
            <person name="Minx P."/>
            <person name="Mollenhauer M.U."/>
            <person name="Montooth K."/>
            <person name="Mount S.M."/>
            <person name="Mu X."/>
            <person name="Myers E."/>
            <person name="Negre B."/>
            <person name="Newfeld S."/>
            <person name="Nielsen R."/>
            <person name="Noor M.A."/>
            <person name="O'Grady P."/>
            <person name="Pachter L."/>
            <person name="Papaceit M."/>
            <person name="Parisi M.J."/>
            <person name="Parisi M."/>
            <person name="Parts L."/>
            <person name="Pedersen J.S."/>
            <person name="Pesole G."/>
            <person name="Phillippy A.M."/>
            <person name="Ponting C.P."/>
            <person name="Pop M."/>
            <person name="Porcelli D."/>
            <person name="Powell J.R."/>
            <person name="Prohaska S."/>
            <person name="Pruitt K."/>
            <person name="Puig M."/>
            <person name="Quesneville H."/>
            <person name="Ram K.R."/>
            <person name="Rand D."/>
            <person name="Rasmussen M.D."/>
            <person name="Reed L.K."/>
            <person name="Reenan R."/>
            <person name="Reily A."/>
            <person name="Remington K.A."/>
            <person name="Rieger T.T."/>
            <person name="Ritchie M.G."/>
            <person name="Robin C."/>
            <person name="Rogers Y.H."/>
            <person name="Rohde C."/>
            <person name="Rozas J."/>
            <person name="Rubenfield M.J."/>
            <person name="Ruiz A."/>
            <person name="Russo S."/>
            <person name="Salzberg S.L."/>
            <person name="Sanchez-Gracia A."/>
            <person name="Saranga D.J."/>
            <person name="Sato H."/>
            <person name="Schaeffer S.W."/>
            <person name="Schatz M.C."/>
            <person name="Schlenke T."/>
            <person name="Schwartz R."/>
            <person name="Segarra C."/>
            <person name="Singh R.S."/>
            <person name="Sirot L."/>
            <person name="Sirota M."/>
            <person name="Sisneros N.B."/>
            <person name="Smith C.D."/>
            <person name="Smith T.F."/>
            <person name="Spieth J."/>
            <person name="Stage D.E."/>
            <person name="Stark A."/>
            <person name="Stephan W."/>
            <person name="Strausberg R.L."/>
            <person name="Strempel S."/>
            <person name="Sturgill D."/>
            <person name="Sutton G."/>
            <person name="Sutton G.G."/>
            <person name="Tao W."/>
            <person name="Teichmann S."/>
            <person name="Tobari Y.N."/>
            <person name="Tomimura Y."/>
            <person name="Tsolas J.M."/>
            <person name="Valente V.L."/>
            <person name="Venter E."/>
            <person name="Venter J.C."/>
            <person name="Vicario S."/>
            <person name="Vieira F.G."/>
            <person name="Vilella A.J."/>
            <person name="Villasante A."/>
            <person name="Walenz B."/>
            <person name="Wang J."/>
            <person name="Wasserman M."/>
            <person name="Watts T."/>
            <person name="Wilson D."/>
            <person name="Wilson R.K."/>
            <person name="Wing R.A."/>
            <person name="Wolfner M.F."/>
            <person name="Wong A."/>
            <person name="Wong G.K."/>
            <person name="Wu C.I."/>
            <person name="Wu G."/>
            <person name="Yamamoto D."/>
            <person name="Yang H.P."/>
            <person name="Yang S.P."/>
            <person name="Yorke J.A."/>
            <person name="Yoshida K."/>
            <person name="Zdobnov E."/>
            <person name="Zhang P."/>
            <person name="Zhang Y."/>
            <person name="Zimin A.V."/>
            <person name="Baldwin J."/>
            <person name="Abdouelleil A."/>
            <person name="Abdulkadir J."/>
            <person name="Abebe A."/>
            <person name="Abera B."/>
            <person name="Abreu J."/>
            <person name="Acer S.C."/>
            <person name="Aftuck L."/>
            <person name="Alexander A."/>
            <person name="An P."/>
            <person name="Anderson E."/>
            <person name="Anderson S."/>
            <person name="Arachi H."/>
            <person name="Azer M."/>
            <person name="Bachantsang P."/>
            <person name="Barry A."/>
            <person name="Bayul T."/>
            <person name="Berlin A."/>
            <person name="Bessette D."/>
            <person name="Bloom T."/>
            <person name="Blye J."/>
            <person name="Boguslavskiy L."/>
            <person name="Bonnet C."/>
            <person name="Boukhgalter B."/>
            <person name="Bourzgui I."/>
            <person name="Brown A."/>
            <person name="Cahill P."/>
            <person name="Channer S."/>
            <person name="Cheshatsang Y."/>
            <person name="Chuda L."/>
            <person name="Citroen M."/>
            <person name="Collymore A."/>
            <person name="Cooke P."/>
            <person name="Costello M."/>
            <person name="D'Aco K."/>
            <person name="Daza R."/>
            <person name="De Haan G."/>
            <person name="DeGray S."/>
            <person name="DeMaso C."/>
            <person name="Dhargay N."/>
            <person name="Dooley K."/>
            <person name="Dooley E."/>
            <person name="Doricent M."/>
            <person name="Dorje P."/>
            <person name="Dorjee K."/>
            <person name="Dupes A."/>
            <person name="Elong R."/>
            <person name="Falk J."/>
            <person name="Farina A."/>
            <person name="Faro S."/>
            <person name="Ferguson D."/>
            <person name="Fisher S."/>
            <person name="Foley C.D."/>
            <person name="Franke A."/>
            <person name="Friedrich D."/>
            <person name="Gadbois L."/>
            <person name="Gearin G."/>
            <person name="Gearin C.R."/>
            <person name="Giannoukos G."/>
            <person name="Goode T."/>
            <person name="Graham J."/>
            <person name="Grandbois E."/>
            <person name="Grewal S."/>
            <person name="Gyaltsen K."/>
            <person name="Hafez N."/>
            <person name="Hagos B."/>
            <person name="Hall J."/>
            <person name="Henson C."/>
            <person name="Hollinger A."/>
            <person name="Honan T."/>
            <person name="Huard M.D."/>
            <person name="Hughes L."/>
            <person name="Hurhula B."/>
            <person name="Husby M.E."/>
            <person name="Kamat A."/>
            <person name="Kanga B."/>
            <person name="Kashin S."/>
            <person name="Khazanovich D."/>
            <person name="Kisner P."/>
            <person name="Lance K."/>
            <person name="Lara M."/>
            <person name="Lee W."/>
            <person name="Lennon N."/>
            <person name="Letendre F."/>
            <person name="LeVine R."/>
            <person name="Lipovsky A."/>
            <person name="Liu X."/>
            <person name="Liu J."/>
            <person name="Liu S."/>
            <person name="Lokyitsang T."/>
            <person name="Lokyitsang Y."/>
            <person name="Lubonja R."/>
            <person name="Lui A."/>
            <person name="MacDonald P."/>
            <person name="Magnisalis V."/>
            <person name="Maru K."/>
            <person name="Matthews C."/>
            <person name="McCusker W."/>
            <person name="McDonough S."/>
            <person name="Mehta T."/>
            <person name="Meldrim J."/>
            <person name="Meneus L."/>
            <person name="Mihai O."/>
            <person name="Mihalev A."/>
            <person name="Mihova T."/>
            <person name="Mittelman R."/>
            <person name="Mlenga V."/>
            <person name="Montmayeur A."/>
            <person name="Mulrain L."/>
            <person name="Navidi A."/>
            <person name="Naylor J."/>
            <person name="Negash T."/>
            <person name="Nguyen T."/>
            <person name="Nguyen N."/>
            <person name="Nicol R."/>
            <person name="Norbu C."/>
            <person name="Norbu N."/>
            <person name="Novod N."/>
            <person name="O'Neill B."/>
            <person name="Osman S."/>
            <person name="Markiewicz E."/>
            <person name="Oyono O.L."/>
            <person name="Patti C."/>
            <person name="Phunkhang P."/>
            <person name="Pierre F."/>
            <person name="Priest M."/>
            <person name="Raghuraman S."/>
            <person name="Rege F."/>
            <person name="Reyes R."/>
            <person name="Rise C."/>
            <person name="Rogov P."/>
            <person name="Ross K."/>
            <person name="Ryan E."/>
            <person name="Settipalli S."/>
            <person name="Shea T."/>
            <person name="Sherpa N."/>
            <person name="Shi L."/>
            <person name="Shih D."/>
            <person name="Sparrow T."/>
            <person name="Spaulding J."/>
            <person name="Stalker J."/>
            <person name="Stange-Thomann N."/>
            <person name="Stavropoulos S."/>
            <person name="Stone C."/>
            <person name="Strader C."/>
            <person name="Tesfaye S."/>
            <person name="Thomson T."/>
            <person name="Thoulutsang Y."/>
            <person name="Thoulutsang D."/>
            <person name="Topham K."/>
            <person name="Topping I."/>
            <person name="Tsamla T."/>
            <person name="Vassiliev H."/>
            <person name="Vo A."/>
            <person name="Wangchuk T."/>
            <person name="Wangdi T."/>
            <person name="Weiand M."/>
            <person name="Wilkinson J."/>
            <person name="Wilson A."/>
            <person name="Yadav S."/>
            <person name="Young G."/>
            <person name="Yu Q."/>
            <person name="Zembek L."/>
            <person name="Zhong D."/>
            <person name="Zimmer A."/>
            <person name="Zwirko Z."/>
            <person name="Jaffe D.B."/>
            <person name="Alvarez P."/>
            <person name="Brockman W."/>
            <person name="Butler J."/>
            <person name="Chin C."/>
            <person name="Gnerre S."/>
            <person name="Grabherr M."/>
            <person name="Kleber M."/>
            <person name="Mauceli E."/>
            <person name="MacCallum I."/>
        </authorList>
    </citation>
    <scope>NUCLEOTIDE SEQUENCE [LARGE SCALE GENOMIC DNA]</scope>
    <source>
        <strain evidence="3">Tucson 15010-1051.87</strain>
    </source>
</reference>
<accession>A0A0Q9WGA3</accession>
<protein>
    <submittedName>
        <fullName evidence="2">Uncharacterized protein, isoform C</fullName>
    </submittedName>
</protein>
<dbReference type="PANTHER" id="PTHR22198:SF1">
    <property type="entry name" value="FERM DOMAIN-CONTAINING PROTEIN"/>
    <property type="match status" value="1"/>
</dbReference>
<dbReference type="EMBL" id="CH940648">
    <property type="protein sequence ID" value="KRF79488.1"/>
    <property type="molecule type" value="Genomic_DNA"/>
</dbReference>
<feature type="region of interest" description="Disordered" evidence="1">
    <location>
        <begin position="1"/>
        <end position="40"/>
    </location>
</feature>
<gene>
    <name evidence="2" type="primary">Dvir\GJ20782</name>
    <name evidence="2" type="ORF">Dvir_GJ20782</name>
</gene>